<dbReference type="SUPFAM" id="SSF54637">
    <property type="entry name" value="Thioesterase/thiol ester dehydrase-isomerase"/>
    <property type="match status" value="1"/>
</dbReference>
<dbReference type="CDD" id="cd00586">
    <property type="entry name" value="4HBT"/>
    <property type="match status" value="1"/>
</dbReference>
<dbReference type="Pfam" id="PF13279">
    <property type="entry name" value="4HBT_2"/>
    <property type="match status" value="1"/>
</dbReference>
<dbReference type="Gene3D" id="3.40.630.30">
    <property type="match status" value="1"/>
</dbReference>
<dbReference type="PROSITE" id="PS51186">
    <property type="entry name" value="GNAT"/>
    <property type="match status" value="1"/>
</dbReference>
<dbReference type="InterPro" id="IPR029069">
    <property type="entry name" value="HotDog_dom_sf"/>
</dbReference>
<dbReference type="PANTHER" id="PTHR31793">
    <property type="entry name" value="4-HYDROXYBENZOYL-COA THIOESTERASE FAMILY MEMBER"/>
    <property type="match status" value="1"/>
</dbReference>
<keyword evidence="2" id="KW-0378">Hydrolase</keyword>
<dbReference type="PANTHER" id="PTHR31793:SF27">
    <property type="entry name" value="NOVEL THIOESTERASE SUPERFAMILY DOMAIN AND SAPOSIN A-TYPE DOMAIN CONTAINING PROTEIN (0610012H03RIK)"/>
    <property type="match status" value="1"/>
</dbReference>
<comment type="similarity">
    <text evidence="1">Belongs to the 4-hydroxybenzoyl-CoA thioesterase family.</text>
</comment>
<dbReference type="InterPro" id="IPR006684">
    <property type="entry name" value="YbgC/YbaW"/>
</dbReference>
<dbReference type="InterPro" id="IPR050563">
    <property type="entry name" value="4-hydroxybenzoyl-CoA_TE"/>
</dbReference>
<dbReference type="GO" id="GO:0047617">
    <property type="term" value="F:fatty acyl-CoA hydrolase activity"/>
    <property type="evidence" value="ECO:0007669"/>
    <property type="project" value="TreeGrafter"/>
</dbReference>
<evidence type="ECO:0000313" key="4">
    <source>
        <dbReference type="EMBL" id="OIQ71427.1"/>
    </source>
</evidence>
<evidence type="ECO:0000259" key="3">
    <source>
        <dbReference type="PROSITE" id="PS51186"/>
    </source>
</evidence>
<gene>
    <name evidence="4" type="primary">yjcF_10</name>
    <name evidence="4" type="ORF">GALL_469550</name>
</gene>
<keyword evidence="4" id="KW-0012">Acyltransferase</keyword>
<evidence type="ECO:0000256" key="2">
    <source>
        <dbReference type="ARBA" id="ARBA00022801"/>
    </source>
</evidence>
<dbReference type="EC" id="2.3.1.-" evidence="4"/>
<dbReference type="InterPro" id="IPR016181">
    <property type="entry name" value="Acyl_CoA_acyltransferase"/>
</dbReference>
<keyword evidence="4" id="KW-0808">Transferase</keyword>
<evidence type="ECO:0000256" key="1">
    <source>
        <dbReference type="ARBA" id="ARBA00005953"/>
    </source>
</evidence>
<proteinExistence type="inferred from homology"/>
<dbReference type="AlphaFoldDB" id="A0A1J5Q1S1"/>
<organism evidence="4">
    <name type="scientific">mine drainage metagenome</name>
    <dbReference type="NCBI Taxonomy" id="410659"/>
    <lineage>
        <taxon>unclassified sequences</taxon>
        <taxon>metagenomes</taxon>
        <taxon>ecological metagenomes</taxon>
    </lineage>
</organism>
<feature type="domain" description="N-acetyltransferase" evidence="3">
    <location>
        <begin position="153"/>
        <end position="291"/>
    </location>
</feature>
<dbReference type="SUPFAM" id="SSF55729">
    <property type="entry name" value="Acyl-CoA N-acyltransferases (Nat)"/>
    <property type="match status" value="1"/>
</dbReference>
<accession>A0A1J5Q1S1</accession>
<dbReference type="EMBL" id="MLJW01003731">
    <property type="protein sequence ID" value="OIQ71427.1"/>
    <property type="molecule type" value="Genomic_DNA"/>
</dbReference>
<reference evidence="4" key="1">
    <citation type="submission" date="2016-10" db="EMBL/GenBank/DDBJ databases">
        <title>Sequence of Gallionella enrichment culture.</title>
        <authorList>
            <person name="Poehlein A."/>
            <person name="Muehling M."/>
            <person name="Daniel R."/>
        </authorList>
    </citation>
    <scope>NUCLEOTIDE SEQUENCE</scope>
</reference>
<protein>
    <submittedName>
        <fullName evidence="4">Putative N-acetyltransferase YjcF</fullName>
        <ecNumber evidence="4">2.3.1.-</ecNumber>
    </submittedName>
</protein>
<comment type="caution">
    <text evidence="4">The sequence shown here is derived from an EMBL/GenBank/DDBJ whole genome shotgun (WGS) entry which is preliminary data.</text>
</comment>
<dbReference type="Gene3D" id="3.10.129.10">
    <property type="entry name" value="Hotdog Thioesterase"/>
    <property type="match status" value="1"/>
</dbReference>
<sequence length="293" mass="32377">MTPDTPAPPSPQDFRQLHRLDVRWAEVDAQGVVFNAHYLMYFDTALSAYWRAMGVSLADLRRALGGLFYLRRAEVDYRQAARLDDQLAIGLRCRHIGRSSLSLQGAIFRQDTLLAQAALVQVWSGLEFPARAQPVPELLRELVADFDSGKEVLTLRLGDWDALGAAAGFVRQAVFVQEQGISPELEWDDADAISLHAVVFNRLGDAVATGRLLPDGHIGRLAVRRESRGSGVGQRLVQTLMQRAQQAGHAEALVNAQTRAAAFYRRLGFTERGEGFMDAGIPHIEMRCALTSL</sequence>
<dbReference type="GO" id="GO:0016747">
    <property type="term" value="F:acyltransferase activity, transferring groups other than amino-acyl groups"/>
    <property type="evidence" value="ECO:0007669"/>
    <property type="project" value="InterPro"/>
</dbReference>
<dbReference type="InterPro" id="IPR000182">
    <property type="entry name" value="GNAT_dom"/>
</dbReference>
<name>A0A1J5Q1S1_9ZZZZ</name>
<dbReference type="NCBIfam" id="TIGR00051">
    <property type="entry name" value="YbgC/FadM family acyl-CoA thioesterase"/>
    <property type="match status" value="1"/>
</dbReference>
<dbReference type="Pfam" id="PF13673">
    <property type="entry name" value="Acetyltransf_10"/>
    <property type="match status" value="1"/>
</dbReference>